<protein>
    <submittedName>
        <fullName evidence="1">Uncharacterized protein</fullName>
    </submittedName>
</protein>
<reference evidence="1" key="1">
    <citation type="journal article" date="2014" name="Int. J. Syst. Evol. Microbiol.">
        <title>Complete genome sequence of Corynebacterium casei LMG S-19264T (=DSM 44701T), isolated from a smear-ripened cheese.</title>
        <authorList>
            <consortium name="US DOE Joint Genome Institute (JGI-PGF)"/>
            <person name="Walter F."/>
            <person name="Albersmeier A."/>
            <person name="Kalinowski J."/>
            <person name="Ruckert C."/>
        </authorList>
    </citation>
    <scope>NUCLEOTIDE SEQUENCE</scope>
    <source>
        <strain evidence="1">CGMCC 1.7081</strain>
    </source>
</reference>
<organism evidence="1 2">
    <name type="scientific">Pseudodonghicola xiamenensis</name>
    <dbReference type="NCBI Taxonomy" id="337702"/>
    <lineage>
        <taxon>Bacteria</taxon>
        <taxon>Pseudomonadati</taxon>
        <taxon>Pseudomonadota</taxon>
        <taxon>Alphaproteobacteria</taxon>
        <taxon>Rhodobacterales</taxon>
        <taxon>Paracoccaceae</taxon>
        <taxon>Pseudodonghicola</taxon>
    </lineage>
</organism>
<proteinExistence type="predicted"/>
<dbReference type="AlphaFoldDB" id="A0A8J3HCK2"/>
<name>A0A8J3HCK2_9RHOB</name>
<comment type="caution">
    <text evidence="1">The sequence shown here is derived from an EMBL/GenBank/DDBJ whole genome shotgun (WGS) entry which is preliminary data.</text>
</comment>
<sequence length="130" mass="14931">MNEEEENRVLQALTLRAQGGDADAARILFNEKSKRVRPVRFHECQTLDELKHEFECYMGLPDITKAESEHAAKAFDRLFKLITTRDEQKKQADKDLAQISGLVFVPMTNPENWAAMAEASQRALHQFARQ</sequence>
<dbReference type="RefSeq" id="WP_154664426.1">
    <property type="nucleotide sequence ID" value="NZ_BNAP01000031.1"/>
</dbReference>
<accession>A0A8J3HCK2</accession>
<keyword evidence="2" id="KW-1185">Reference proteome</keyword>
<gene>
    <name evidence="1" type="ORF">GCM10010961_39790</name>
</gene>
<evidence type="ECO:0000313" key="2">
    <source>
        <dbReference type="Proteomes" id="UP000611500"/>
    </source>
</evidence>
<evidence type="ECO:0000313" key="1">
    <source>
        <dbReference type="EMBL" id="GHH02101.1"/>
    </source>
</evidence>
<reference evidence="1" key="2">
    <citation type="submission" date="2020-09" db="EMBL/GenBank/DDBJ databases">
        <authorList>
            <person name="Sun Q."/>
            <person name="Zhou Y."/>
        </authorList>
    </citation>
    <scope>NUCLEOTIDE SEQUENCE</scope>
    <source>
        <strain evidence="1">CGMCC 1.7081</strain>
    </source>
</reference>
<dbReference type="EMBL" id="BNAP01000031">
    <property type="protein sequence ID" value="GHH02101.1"/>
    <property type="molecule type" value="Genomic_DNA"/>
</dbReference>
<dbReference type="Proteomes" id="UP000611500">
    <property type="component" value="Unassembled WGS sequence"/>
</dbReference>